<proteinExistence type="predicted"/>
<reference evidence="3" key="1">
    <citation type="submission" date="2022-05" db="EMBL/GenBank/DDBJ databases">
        <title>Schlegelella sp. nov., isolated from mangrove soil.</title>
        <authorList>
            <person name="Liu Y."/>
            <person name="Ge X."/>
            <person name="Liu W."/>
        </authorList>
    </citation>
    <scope>NUCLEOTIDE SEQUENCE</scope>
    <source>
        <strain evidence="3">S2-27</strain>
    </source>
</reference>
<dbReference type="InterPro" id="IPR043726">
    <property type="entry name" value="LiaI-LiaF-like_TM1"/>
</dbReference>
<feature type="domain" description="LiaI-LiaF-like transmembrane region" evidence="2">
    <location>
        <begin position="5"/>
        <end position="43"/>
    </location>
</feature>
<dbReference type="RefSeq" id="WP_251779194.1">
    <property type="nucleotide sequence ID" value="NZ_JAMKFE010000008.1"/>
</dbReference>
<sequence>MNKSGLLLIAIGLALLAHNLGWLSWQWLSVWWPLILIVAGVWSIIANRSSNSGKHTAPGPDRQS</sequence>
<dbReference type="EMBL" id="JAMKFE010000008">
    <property type="protein sequence ID" value="MCM5680747.1"/>
    <property type="molecule type" value="Genomic_DNA"/>
</dbReference>
<evidence type="ECO:0000313" key="3">
    <source>
        <dbReference type="EMBL" id="MCM5680747.1"/>
    </source>
</evidence>
<dbReference type="Pfam" id="PF18917">
    <property type="entry name" value="LiaI-LiaF-like_TM1"/>
    <property type="match status" value="1"/>
</dbReference>
<keyword evidence="1" id="KW-0472">Membrane</keyword>
<organism evidence="3 4">
    <name type="scientific">Caldimonas mangrovi</name>
    <dbReference type="NCBI Taxonomy" id="2944811"/>
    <lineage>
        <taxon>Bacteria</taxon>
        <taxon>Pseudomonadati</taxon>
        <taxon>Pseudomonadota</taxon>
        <taxon>Betaproteobacteria</taxon>
        <taxon>Burkholderiales</taxon>
        <taxon>Sphaerotilaceae</taxon>
        <taxon>Caldimonas</taxon>
    </lineage>
</organism>
<accession>A0ABT0YR57</accession>
<evidence type="ECO:0000256" key="1">
    <source>
        <dbReference type="SAM" id="Phobius"/>
    </source>
</evidence>
<name>A0ABT0YR57_9BURK</name>
<comment type="caution">
    <text evidence="3">The sequence shown here is derived from an EMBL/GenBank/DDBJ whole genome shotgun (WGS) entry which is preliminary data.</text>
</comment>
<evidence type="ECO:0000313" key="4">
    <source>
        <dbReference type="Proteomes" id="UP001165541"/>
    </source>
</evidence>
<keyword evidence="1" id="KW-1133">Transmembrane helix</keyword>
<gene>
    <name evidence="3" type="ORF">M8A51_14575</name>
</gene>
<evidence type="ECO:0000259" key="2">
    <source>
        <dbReference type="Pfam" id="PF18917"/>
    </source>
</evidence>
<keyword evidence="1" id="KW-0812">Transmembrane</keyword>
<protein>
    <submittedName>
        <fullName evidence="3">DUF5668 domain-containing protein</fullName>
    </submittedName>
</protein>
<feature type="transmembrane region" description="Helical" evidence="1">
    <location>
        <begin position="29"/>
        <end position="46"/>
    </location>
</feature>
<keyword evidence="4" id="KW-1185">Reference proteome</keyword>
<dbReference type="Proteomes" id="UP001165541">
    <property type="component" value="Unassembled WGS sequence"/>
</dbReference>